<dbReference type="PRINTS" id="PR00508">
    <property type="entry name" value="S21N4MTFRASE"/>
</dbReference>
<feature type="region of interest" description="Disordered" evidence="5">
    <location>
        <begin position="139"/>
        <end position="158"/>
    </location>
</feature>
<evidence type="ECO:0000256" key="3">
    <source>
        <dbReference type="ARBA" id="ARBA00047942"/>
    </source>
</evidence>
<accession>A0ABT2K8A8</accession>
<sequence>MGTKAKLQAMEIRHTPVSDLIPYANNARSHSEAQVARIAGSIREFGFNNPVLVDAGSGIIAGHGRVLAAQKLGLETVPAIELSHLSEAQKRAYILADNRLAEQAGWDAELLALELGELAELEVDLAGIGFDGAELDALLGHGTPDPREEATPDRPIDPVSRPGDLWLLGRHRVICGSATNPDTVGRVLGGVVPHLMVTDPPYGVEYDPSWRNQTGAAKTRRTGKVLNDDRADWREAWALFPGEVAYVWHGALHAGTVADSLEATGFGIRSQIVWAKERLVLSRGHYHWQHEPCWYAVRGKGHWSGDRKQSTLWSIPNRDQDATTVHGTQKPVECMRRPILNNSSAGQAVYEPFCGSGSTVIAAETSGRQCHAVELDPAYVDVIVTRWQDFTGKEAVLESEERSFAAIAAERRASGPQGMAVAS</sequence>
<comment type="catalytic activity">
    <reaction evidence="3">
        <text>a 2'-deoxyadenosine in DNA + S-adenosyl-L-methionine = an N(6)-methyl-2'-deoxyadenosine in DNA + S-adenosyl-L-homocysteine + H(+)</text>
        <dbReference type="Rhea" id="RHEA:15197"/>
        <dbReference type="Rhea" id="RHEA-COMP:12418"/>
        <dbReference type="Rhea" id="RHEA-COMP:12419"/>
        <dbReference type="ChEBI" id="CHEBI:15378"/>
        <dbReference type="ChEBI" id="CHEBI:57856"/>
        <dbReference type="ChEBI" id="CHEBI:59789"/>
        <dbReference type="ChEBI" id="CHEBI:90615"/>
        <dbReference type="ChEBI" id="CHEBI:90616"/>
        <dbReference type="EC" id="2.1.1.72"/>
    </reaction>
</comment>
<comment type="caution">
    <text evidence="7">The sequence shown here is derived from an EMBL/GenBank/DDBJ whole genome shotgun (WGS) entry which is preliminary data.</text>
</comment>
<dbReference type="Gene3D" id="3.90.1530.10">
    <property type="entry name" value="Conserved hypothetical protein from pyrococcus furiosus pfu- 392566-001, ParB domain"/>
    <property type="match status" value="1"/>
</dbReference>
<gene>
    <name evidence="7" type="ORF">MU516_07825</name>
</gene>
<dbReference type="Pfam" id="PF02195">
    <property type="entry name" value="ParB_N"/>
    <property type="match status" value="1"/>
</dbReference>
<protein>
    <recommendedName>
        <fullName evidence="4">Methyltransferase</fullName>
        <ecNumber evidence="4">2.1.1.-</ecNumber>
    </recommendedName>
</protein>
<dbReference type="Proteomes" id="UP001320702">
    <property type="component" value="Unassembled WGS sequence"/>
</dbReference>
<reference evidence="7 8" key="1">
    <citation type="submission" date="2022-04" db="EMBL/GenBank/DDBJ databases">
        <title>Paracoccus sp. YLB-12 draft genome sequence.</title>
        <authorList>
            <person name="Yu L."/>
        </authorList>
    </citation>
    <scope>NUCLEOTIDE SEQUENCE [LARGE SCALE GENOMIC DNA]</scope>
    <source>
        <strain evidence="7 8">YLB-12</strain>
    </source>
</reference>
<dbReference type="RefSeq" id="WP_260276653.1">
    <property type="nucleotide sequence ID" value="NZ_JANAVZ010000004.1"/>
</dbReference>
<dbReference type="PANTHER" id="PTHR33375:SF1">
    <property type="entry name" value="CHROMOSOME-PARTITIONING PROTEIN PARB-RELATED"/>
    <property type="match status" value="1"/>
</dbReference>
<dbReference type="InterPro" id="IPR029063">
    <property type="entry name" value="SAM-dependent_MTases_sf"/>
</dbReference>
<dbReference type="PIRSF" id="PIRSF036758">
    <property type="entry name" value="Aden_M_ParB"/>
    <property type="match status" value="1"/>
</dbReference>
<evidence type="ECO:0000256" key="4">
    <source>
        <dbReference type="RuleBase" id="RU362026"/>
    </source>
</evidence>
<keyword evidence="8" id="KW-1185">Reference proteome</keyword>
<dbReference type="Pfam" id="PF01555">
    <property type="entry name" value="N6_N4_Mtase"/>
    <property type="match status" value="1"/>
</dbReference>
<dbReference type="PANTHER" id="PTHR33375">
    <property type="entry name" value="CHROMOSOME-PARTITIONING PROTEIN PARB-RELATED"/>
    <property type="match status" value="1"/>
</dbReference>
<evidence type="ECO:0000256" key="2">
    <source>
        <dbReference type="ARBA" id="ARBA00022679"/>
    </source>
</evidence>
<keyword evidence="1" id="KW-0489">Methyltransferase</keyword>
<dbReference type="InterPro" id="IPR036086">
    <property type="entry name" value="ParB/Sulfiredoxin_sf"/>
</dbReference>
<dbReference type="EMBL" id="JANAVZ010000004">
    <property type="protein sequence ID" value="MCT4332775.1"/>
    <property type="molecule type" value="Genomic_DNA"/>
</dbReference>
<organism evidence="7 8">
    <name type="scientific">Paracoccus maritimus</name>
    <dbReference type="NCBI Taxonomy" id="2933292"/>
    <lineage>
        <taxon>Bacteria</taxon>
        <taxon>Pseudomonadati</taxon>
        <taxon>Pseudomonadota</taxon>
        <taxon>Alphaproteobacteria</taxon>
        <taxon>Rhodobacterales</taxon>
        <taxon>Paracoccaceae</taxon>
        <taxon>Paracoccus</taxon>
    </lineage>
</organism>
<proteinExistence type="inferred from homology"/>
<feature type="domain" description="ParB-like N-terminal" evidence="6">
    <location>
        <begin position="13"/>
        <end position="99"/>
    </location>
</feature>
<dbReference type="InterPro" id="IPR002941">
    <property type="entry name" value="DNA_methylase_N4/N6"/>
</dbReference>
<dbReference type="SUPFAM" id="SSF53335">
    <property type="entry name" value="S-adenosyl-L-methionine-dependent methyltransferases"/>
    <property type="match status" value="1"/>
</dbReference>
<dbReference type="SMART" id="SM00470">
    <property type="entry name" value="ParB"/>
    <property type="match status" value="1"/>
</dbReference>
<evidence type="ECO:0000256" key="5">
    <source>
        <dbReference type="SAM" id="MobiDB-lite"/>
    </source>
</evidence>
<dbReference type="SUPFAM" id="SSF110849">
    <property type="entry name" value="ParB/Sulfiredoxin"/>
    <property type="match status" value="1"/>
</dbReference>
<dbReference type="InterPro" id="IPR015840">
    <property type="entry name" value="DNA_MeTrfase_ParB"/>
</dbReference>
<feature type="compositionally biased region" description="Basic and acidic residues" evidence="5">
    <location>
        <begin position="144"/>
        <end position="156"/>
    </location>
</feature>
<evidence type="ECO:0000313" key="8">
    <source>
        <dbReference type="Proteomes" id="UP001320702"/>
    </source>
</evidence>
<dbReference type="EC" id="2.1.1.-" evidence="4"/>
<keyword evidence="2" id="KW-0808">Transferase</keyword>
<comment type="similarity">
    <text evidence="4">Belongs to the N(4)/N(6)-methyltransferase family.</text>
</comment>
<dbReference type="Gene3D" id="3.40.50.150">
    <property type="entry name" value="Vaccinia Virus protein VP39"/>
    <property type="match status" value="1"/>
</dbReference>
<name>A0ABT2K8A8_9RHOB</name>
<evidence type="ECO:0000256" key="1">
    <source>
        <dbReference type="ARBA" id="ARBA00022603"/>
    </source>
</evidence>
<evidence type="ECO:0000259" key="6">
    <source>
        <dbReference type="SMART" id="SM00470"/>
    </source>
</evidence>
<evidence type="ECO:0000313" key="7">
    <source>
        <dbReference type="EMBL" id="MCT4332775.1"/>
    </source>
</evidence>
<dbReference type="InterPro" id="IPR003115">
    <property type="entry name" value="ParB_N"/>
</dbReference>
<dbReference type="InterPro" id="IPR050336">
    <property type="entry name" value="Chromosome_partition/occlusion"/>
</dbReference>
<dbReference type="CDD" id="cd16403">
    <property type="entry name" value="ParB_N_like_MT"/>
    <property type="match status" value="1"/>
</dbReference>
<dbReference type="InterPro" id="IPR001091">
    <property type="entry name" value="RM_Methyltransferase"/>
</dbReference>